<dbReference type="AlphaFoldDB" id="A0A7X5V545"/>
<protein>
    <submittedName>
        <fullName evidence="1">Uncharacterized protein</fullName>
    </submittedName>
</protein>
<comment type="caution">
    <text evidence="1">The sequence shown here is derived from an EMBL/GenBank/DDBJ whole genome shotgun (WGS) entry which is preliminary data.</text>
</comment>
<evidence type="ECO:0000313" key="2">
    <source>
        <dbReference type="Proteomes" id="UP000555407"/>
    </source>
</evidence>
<gene>
    <name evidence="1" type="ORF">BJY22_000346</name>
</gene>
<proteinExistence type="predicted"/>
<dbReference type="Proteomes" id="UP000555407">
    <property type="component" value="Unassembled WGS sequence"/>
</dbReference>
<organism evidence="1 2">
    <name type="scientific">Kribbella shirazensis</name>
    <dbReference type="NCBI Taxonomy" id="1105143"/>
    <lineage>
        <taxon>Bacteria</taxon>
        <taxon>Bacillati</taxon>
        <taxon>Actinomycetota</taxon>
        <taxon>Actinomycetes</taxon>
        <taxon>Propionibacteriales</taxon>
        <taxon>Kribbellaceae</taxon>
        <taxon>Kribbella</taxon>
    </lineage>
</organism>
<accession>A0A7X5V545</accession>
<evidence type="ECO:0000313" key="1">
    <source>
        <dbReference type="EMBL" id="NIK54629.1"/>
    </source>
</evidence>
<sequence length="148" mass="15505">MRIYVHDHEGVDVLDADRDRTLADVLGGPSVLWAEDRDEPLDTDATVSSLGAGAAAHVHKGNGLITVTVSYNGRDLSRSFGPGSTIERVLAWAVGSAGFEVDPETAHDLVLRLPGQTEDLDPGTHIGTLAPNGGELALDLLPSARFAG</sequence>
<reference evidence="1 2" key="1">
    <citation type="submission" date="2020-03" db="EMBL/GenBank/DDBJ databases">
        <title>Sequencing the genomes of 1000 actinobacteria strains.</title>
        <authorList>
            <person name="Klenk H.-P."/>
        </authorList>
    </citation>
    <scope>NUCLEOTIDE SEQUENCE [LARGE SCALE GENOMIC DNA]</scope>
    <source>
        <strain evidence="1 2">DSM 45490</strain>
    </source>
</reference>
<keyword evidence="2" id="KW-1185">Reference proteome</keyword>
<dbReference type="RefSeq" id="WP_167203420.1">
    <property type="nucleotide sequence ID" value="NZ_JAASRO010000001.1"/>
</dbReference>
<dbReference type="EMBL" id="JAASRO010000001">
    <property type="protein sequence ID" value="NIK54629.1"/>
    <property type="molecule type" value="Genomic_DNA"/>
</dbReference>
<name>A0A7X5V545_9ACTN</name>